<organism evidence="1 2">
    <name type="scientific">Ilumatobacter coccineus (strain NBRC 103263 / KCTC 29153 / YM16-304)</name>
    <dbReference type="NCBI Taxonomy" id="1313172"/>
    <lineage>
        <taxon>Bacteria</taxon>
        <taxon>Bacillati</taxon>
        <taxon>Actinomycetota</taxon>
        <taxon>Acidimicrobiia</taxon>
        <taxon>Acidimicrobiales</taxon>
        <taxon>Ilumatobacteraceae</taxon>
        <taxon>Ilumatobacter</taxon>
    </lineage>
</organism>
<accession>A0A6C7EC93</accession>
<dbReference type="EMBL" id="AP012057">
    <property type="protein sequence ID" value="BAN04091.1"/>
    <property type="molecule type" value="Genomic_DNA"/>
</dbReference>
<dbReference type="InterPro" id="IPR036188">
    <property type="entry name" value="FAD/NAD-bd_sf"/>
</dbReference>
<dbReference type="OrthoDB" id="5792777at2"/>
<dbReference type="Gene3D" id="3.90.660.10">
    <property type="match status" value="1"/>
</dbReference>
<sequence length="346" mass="36502">MGAQLKVVVVGAGLSGLVAATELADAGVDVTVLDKGRSVGGRLATRRLADARLDHGAQFFTVRSPAFRRRVDDWVDRGLVAVWNHGFDADDGHPRYVGTAGMNSLAKDLAASAERAGATIMTSTLAFGLRPSPGDSPQHRWEVVIDDGSTLPTDAVIFTCPLAQTFALLADVGVWKSGDEATDAAHDAIVARLGIDLDQTLFRTQYDRTIALLATVDGPTAIPEPGGVQDGDDVFSFIGDNQAKGISSSPAVTFHANAEWSEAHWDDDADTTLAALEAAARPWLGDAQIIERQLKTWRFATPRTVWPDPCWTTADGTVVVAGDAFAGPRVEGAHNSGLAAAHSLLA</sequence>
<dbReference type="PANTHER" id="PTHR16128">
    <property type="entry name" value="FAD/NAD(P)-BINDING OXIDOREDUCTASE FAMILY PROTEIN"/>
    <property type="match status" value="1"/>
</dbReference>
<dbReference type="Gene3D" id="3.50.50.60">
    <property type="entry name" value="FAD/NAD(P)-binding domain"/>
    <property type="match status" value="1"/>
</dbReference>
<evidence type="ECO:0000313" key="1">
    <source>
        <dbReference type="EMBL" id="BAN04091.1"/>
    </source>
</evidence>
<keyword evidence="2" id="KW-1185">Reference proteome</keyword>
<dbReference type="KEGG" id="aym:YM304_37770"/>
<evidence type="ECO:0008006" key="3">
    <source>
        <dbReference type="Google" id="ProtNLM"/>
    </source>
</evidence>
<proteinExistence type="predicted"/>
<dbReference type="SUPFAM" id="SSF51905">
    <property type="entry name" value="FAD/NAD(P)-binding domain"/>
    <property type="match status" value="1"/>
</dbReference>
<dbReference type="RefSeq" id="WP_015443338.1">
    <property type="nucleotide sequence ID" value="NC_020520.1"/>
</dbReference>
<reference evidence="1 2" key="1">
    <citation type="journal article" date="2013" name="Int. J. Syst. Evol. Microbiol.">
        <title>Ilumatobacter nonamiense sp. nov. and Ilumatobacter coccineum sp. nov., isolated from seashore sand.</title>
        <authorList>
            <person name="Matsumoto A."/>
            <person name="Kasai H."/>
            <person name="Matsuo Y."/>
            <person name="Shizuri Y."/>
            <person name="Ichikawa N."/>
            <person name="Fujita N."/>
            <person name="Omura S."/>
            <person name="Takahashi Y."/>
        </authorList>
    </citation>
    <scope>NUCLEOTIDE SEQUENCE [LARGE SCALE GENOMIC DNA]</scope>
    <source>
        <strain evidence="2">NBRC 103263 / KCTC 29153 / YM16-304</strain>
    </source>
</reference>
<dbReference type="PRINTS" id="PR00420">
    <property type="entry name" value="RNGMNOXGNASE"/>
</dbReference>
<protein>
    <recommendedName>
        <fullName evidence="3">Amine oxidase domain-containing protein</fullName>
    </recommendedName>
</protein>
<name>A0A6C7EC93_ILUCY</name>
<dbReference type="AlphaFoldDB" id="A0A6C7EC93"/>
<evidence type="ECO:0000313" key="2">
    <source>
        <dbReference type="Proteomes" id="UP000011863"/>
    </source>
</evidence>
<dbReference type="Proteomes" id="UP000011863">
    <property type="component" value="Chromosome"/>
</dbReference>
<dbReference type="PANTHER" id="PTHR16128:SF5">
    <property type="entry name" value="FAD_NAD(P)-BINDING OXIDOREDUCTASE FAMILY PROTEIN"/>
    <property type="match status" value="1"/>
</dbReference>
<gene>
    <name evidence="1" type="ORF">YM304_37770</name>
</gene>
<dbReference type="Pfam" id="PF13450">
    <property type="entry name" value="NAD_binding_8"/>
    <property type="match status" value="1"/>
</dbReference>